<gene>
    <name evidence="7" type="ORF">BT93_L0834</name>
</gene>
<dbReference type="Proteomes" id="UP000806378">
    <property type="component" value="Unassembled WGS sequence"/>
</dbReference>
<keyword evidence="8" id="KW-1185">Reference proteome</keyword>
<sequence>MSLCLQWCDISCLLDLTILLFHVNFYISQLCALLITLLSAFAGREMKYKLTTQDIRRELGISAFDEGKLKLDTITRKCEKCGNDEFEYNGKQMRSADEGQTKLLTRTNCGDTITKENQREQQY</sequence>
<proteinExistence type="predicted"/>
<name>A0A8T0CTF6_CORYI</name>
<protein>
    <recommendedName>
        <fullName evidence="6">TFIIS-type domain-containing protein</fullName>
    </recommendedName>
</protein>
<evidence type="ECO:0000313" key="7">
    <source>
        <dbReference type="EMBL" id="KAF7849399.1"/>
    </source>
</evidence>
<evidence type="ECO:0000256" key="5">
    <source>
        <dbReference type="SAM" id="Phobius"/>
    </source>
</evidence>
<dbReference type="EMBL" id="MU089788">
    <property type="protein sequence ID" value="KAF7849399.1"/>
    <property type="molecule type" value="Genomic_DNA"/>
</dbReference>
<dbReference type="GO" id="GO:0008270">
    <property type="term" value="F:zinc ion binding"/>
    <property type="evidence" value="ECO:0007669"/>
    <property type="project" value="UniProtKB-KW"/>
</dbReference>
<dbReference type="InterPro" id="IPR001222">
    <property type="entry name" value="Znf_TFIIS"/>
</dbReference>
<dbReference type="Gramene" id="rna-gnl|WGS:JABURB|Cocit.L0834.1">
    <property type="protein sequence ID" value="cds-KAF7849399.1"/>
    <property type="gene ID" value="gene-BT93_L0834"/>
</dbReference>
<dbReference type="OrthoDB" id="10056816at2759"/>
<evidence type="ECO:0000256" key="2">
    <source>
        <dbReference type="ARBA" id="ARBA00022771"/>
    </source>
</evidence>
<keyword evidence="2 4" id="KW-0863">Zinc-finger</keyword>
<evidence type="ECO:0000256" key="1">
    <source>
        <dbReference type="ARBA" id="ARBA00022723"/>
    </source>
</evidence>
<feature type="transmembrane region" description="Helical" evidence="5">
    <location>
        <begin position="23"/>
        <end position="43"/>
    </location>
</feature>
<keyword evidence="5" id="KW-0472">Membrane</keyword>
<dbReference type="SMART" id="SM00440">
    <property type="entry name" value="ZnF_C2C2"/>
    <property type="match status" value="1"/>
</dbReference>
<feature type="domain" description="TFIIS-type" evidence="6">
    <location>
        <begin position="74"/>
        <end position="114"/>
    </location>
</feature>
<evidence type="ECO:0000313" key="8">
    <source>
        <dbReference type="Proteomes" id="UP000806378"/>
    </source>
</evidence>
<keyword evidence="5" id="KW-1133">Transmembrane helix</keyword>
<keyword evidence="5" id="KW-0812">Transmembrane</keyword>
<keyword evidence="3" id="KW-0862">Zinc</keyword>
<dbReference type="GO" id="GO:0003676">
    <property type="term" value="F:nucleic acid binding"/>
    <property type="evidence" value="ECO:0007669"/>
    <property type="project" value="InterPro"/>
</dbReference>
<dbReference type="Pfam" id="PF01096">
    <property type="entry name" value="Zn_ribbon_TFIIS"/>
    <property type="match status" value="1"/>
</dbReference>
<organism evidence="7 8">
    <name type="scientific">Corymbia citriodora subsp. variegata</name>
    <dbReference type="NCBI Taxonomy" id="360336"/>
    <lineage>
        <taxon>Eukaryota</taxon>
        <taxon>Viridiplantae</taxon>
        <taxon>Streptophyta</taxon>
        <taxon>Embryophyta</taxon>
        <taxon>Tracheophyta</taxon>
        <taxon>Spermatophyta</taxon>
        <taxon>Magnoliopsida</taxon>
        <taxon>eudicotyledons</taxon>
        <taxon>Gunneridae</taxon>
        <taxon>Pentapetalae</taxon>
        <taxon>rosids</taxon>
        <taxon>malvids</taxon>
        <taxon>Myrtales</taxon>
        <taxon>Myrtaceae</taxon>
        <taxon>Myrtoideae</taxon>
        <taxon>Eucalypteae</taxon>
        <taxon>Corymbia</taxon>
    </lineage>
</organism>
<evidence type="ECO:0000256" key="4">
    <source>
        <dbReference type="PROSITE-ProRule" id="PRU00472"/>
    </source>
</evidence>
<reference evidence="7" key="1">
    <citation type="submission" date="2020-05" db="EMBL/GenBank/DDBJ databases">
        <title>WGS assembly of Corymbia citriodora subspecies variegata.</title>
        <authorList>
            <person name="Barry K."/>
            <person name="Hundley H."/>
            <person name="Shu S."/>
            <person name="Jenkins J."/>
            <person name="Grimwood J."/>
            <person name="Baten A."/>
        </authorList>
    </citation>
    <scope>NUCLEOTIDE SEQUENCE</scope>
    <source>
        <strain evidence="7">CV2-018</strain>
    </source>
</reference>
<comment type="caution">
    <text evidence="7">The sequence shown here is derived from an EMBL/GenBank/DDBJ whole genome shotgun (WGS) entry which is preliminary data.</text>
</comment>
<evidence type="ECO:0000256" key="3">
    <source>
        <dbReference type="ARBA" id="ARBA00022833"/>
    </source>
</evidence>
<keyword evidence="1" id="KW-0479">Metal-binding</keyword>
<evidence type="ECO:0000259" key="6">
    <source>
        <dbReference type="PROSITE" id="PS51133"/>
    </source>
</evidence>
<dbReference type="Gene3D" id="2.20.25.10">
    <property type="match status" value="1"/>
</dbReference>
<dbReference type="PROSITE" id="PS51133">
    <property type="entry name" value="ZF_TFIIS_2"/>
    <property type="match status" value="1"/>
</dbReference>
<dbReference type="AlphaFoldDB" id="A0A8T0CTF6"/>
<dbReference type="SUPFAM" id="SSF57783">
    <property type="entry name" value="Zinc beta-ribbon"/>
    <property type="match status" value="1"/>
</dbReference>
<dbReference type="GO" id="GO:0006351">
    <property type="term" value="P:DNA-templated transcription"/>
    <property type="evidence" value="ECO:0007669"/>
    <property type="project" value="InterPro"/>
</dbReference>
<accession>A0A8T0CTF6</accession>